<dbReference type="Gene3D" id="3.10.50.10">
    <property type="match status" value="1"/>
</dbReference>
<dbReference type="VEuPathDB" id="FungiDB:PMAA_070530"/>
<evidence type="ECO:0000259" key="8">
    <source>
        <dbReference type="PROSITE" id="PS51782"/>
    </source>
</evidence>
<feature type="region of interest" description="Disordered" evidence="6">
    <location>
        <begin position="972"/>
        <end position="1032"/>
    </location>
</feature>
<dbReference type="InterPro" id="IPR017853">
    <property type="entry name" value="GH"/>
</dbReference>
<dbReference type="CDD" id="cd00118">
    <property type="entry name" value="LysM"/>
    <property type="match status" value="1"/>
</dbReference>
<dbReference type="Gene3D" id="3.10.350.10">
    <property type="entry name" value="LysM domain"/>
    <property type="match status" value="2"/>
</dbReference>
<dbReference type="GO" id="GO:0008843">
    <property type="term" value="F:endochitinase activity"/>
    <property type="evidence" value="ECO:0007669"/>
    <property type="project" value="UniProtKB-EC"/>
</dbReference>
<dbReference type="PhylomeDB" id="B6Q912"/>
<evidence type="ECO:0000256" key="1">
    <source>
        <dbReference type="ARBA" id="ARBA00008682"/>
    </source>
</evidence>
<dbReference type="SUPFAM" id="SSF54106">
    <property type="entry name" value="LysM domain"/>
    <property type="match status" value="2"/>
</dbReference>
<dbReference type="InterPro" id="IPR018392">
    <property type="entry name" value="LysM"/>
</dbReference>
<proteinExistence type="inferred from homology"/>
<dbReference type="PROSITE" id="PS51782">
    <property type="entry name" value="LYSM"/>
    <property type="match status" value="2"/>
</dbReference>
<dbReference type="InterPro" id="IPR001223">
    <property type="entry name" value="Glyco_hydro18_cat"/>
</dbReference>
<dbReference type="EMBL" id="DS995900">
    <property type="protein sequence ID" value="EEA25966.1"/>
    <property type="molecule type" value="Genomic_DNA"/>
</dbReference>
<evidence type="ECO:0000256" key="7">
    <source>
        <dbReference type="SAM" id="SignalP"/>
    </source>
</evidence>
<feature type="compositionally biased region" description="Low complexity" evidence="6">
    <location>
        <begin position="1012"/>
        <end position="1032"/>
    </location>
</feature>
<dbReference type="GO" id="GO:0008061">
    <property type="term" value="F:chitin binding"/>
    <property type="evidence" value="ECO:0007669"/>
    <property type="project" value="UniProtKB-KW"/>
</dbReference>
<protein>
    <recommendedName>
        <fullName evidence="2">chitinase</fullName>
        <ecNumber evidence="2">3.2.1.14</ecNumber>
    </recommendedName>
</protein>
<dbReference type="Gene3D" id="3.20.20.80">
    <property type="entry name" value="Glycosidases"/>
    <property type="match status" value="1"/>
</dbReference>
<evidence type="ECO:0000313" key="10">
    <source>
        <dbReference type="EMBL" id="EEA25966.1"/>
    </source>
</evidence>
<dbReference type="SUPFAM" id="SSF51445">
    <property type="entry name" value="(Trans)glycosidases"/>
    <property type="match status" value="1"/>
</dbReference>
<dbReference type="Proteomes" id="UP000001294">
    <property type="component" value="Unassembled WGS sequence"/>
</dbReference>
<feature type="domain" description="LysM" evidence="8">
    <location>
        <begin position="293"/>
        <end position="338"/>
    </location>
</feature>
<evidence type="ECO:0000256" key="2">
    <source>
        <dbReference type="ARBA" id="ARBA00012729"/>
    </source>
</evidence>
<keyword evidence="5" id="KW-0378">Hydrolase</keyword>
<dbReference type="SUPFAM" id="SSF54556">
    <property type="entry name" value="Chitinase insertion domain"/>
    <property type="match status" value="1"/>
</dbReference>
<dbReference type="InterPro" id="IPR011583">
    <property type="entry name" value="Chitinase_II/V-like_cat"/>
</dbReference>
<comment type="similarity">
    <text evidence="1">Belongs to the glycosyl hydrolase 18 family. Chitinase class V subfamily.</text>
</comment>
<feature type="compositionally biased region" description="Low complexity" evidence="6">
    <location>
        <begin position="1184"/>
        <end position="1193"/>
    </location>
</feature>
<evidence type="ECO:0000256" key="5">
    <source>
        <dbReference type="ARBA" id="ARBA00023295"/>
    </source>
</evidence>
<dbReference type="Pfam" id="PF01476">
    <property type="entry name" value="LysM"/>
    <property type="match status" value="2"/>
</dbReference>
<dbReference type="SMART" id="SM00636">
    <property type="entry name" value="Glyco_18"/>
    <property type="match status" value="1"/>
</dbReference>
<gene>
    <name evidence="10" type="ORF">PMAA_070530</name>
</gene>
<dbReference type="CDD" id="cd02878">
    <property type="entry name" value="GH18_zymocin_alpha"/>
    <property type="match status" value="1"/>
</dbReference>
<dbReference type="EC" id="3.2.1.14" evidence="2"/>
<dbReference type="GO" id="GO:0005975">
    <property type="term" value="P:carbohydrate metabolic process"/>
    <property type="evidence" value="ECO:0007669"/>
    <property type="project" value="InterPro"/>
</dbReference>
<organism evidence="10 11">
    <name type="scientific">Talaromyces marneffei (strain ATCC 18224 / CBS 334.59 / QM 7333)</name>
    <name type="common">Penicillium marneffei</name>
    <dbReference type="NCBI Taxonomy" id="441960"/>
    <lineage>
        <taxon>Eukaryota</taxon>
        <taxon>Fungi</taxon>
        <taxon>Dikarya</taxon>
        <taxon>Ascomycota</taxon>
        <taxon>Pezizomycotina</taxon>
        <taxon>Eurotiomycetes</taxon>
        <taxon>Eurotiomycetidae</taxon>
        <taxon>Eurotiales</taxon>
        <taxon>Trichocomaceae</taxon>
        <taxon>Talaromyces</taxon>
        <taxon>Talaromyces sect. Talaromyces</taxon>
    </lineage>
</organism>
<evidence type="ECO:0000313" key="11">
    <source>
        <dbReference type="Proteomes" id="UP000001294"/>
    </source>
</evidence>
<keyword evidence="3" id="KW-0147">Chitin-binding</keyword>
<keyword evidence="11" id="KW-1185">Reference proteome</keyword>
<dbReference type="PANTHER" id="PTHR47700">
    <property type="entry name" value="V CHITINASE, PUTATIVE (AFU_ORTHOLOGUE AFUA_6G13720)-RELATED"/>
    <property type="match status" value="1"/>
</dbReference>
<accession>B6Q912</accession>
<dbReference type="InterPro" id="IPR053214">
    <property type="entry name" value="LysM12-like"/>
</dbReference>
<dbReference type="SMART" id="SM00257">
    <property type="entry name" value="LysM"/>
    <property type="match status" value="2"/>
</dbReference>
<keyword evidence="7" id="KW-0732">Signal</keyword>
<dbReference type="InterPro" id="IPR036779">
    <property type="entry name" value="LysM_dom_sf"/>
</dbReference>
<evidence type="ECO:0000259" key="9">
    <source>
        <dbReference type="PROSITE" id="PS51910"/>
    </source>
</evidence>
<dbReference type="InterPro" id="IPR029070">
    <property type="entry name" value="Chitinase_insertion_sf"/>
</dbReference>
<dbReference type="CDD" id="cd00035">
    <property type="entry name" value="ChtBD1"/>
    <property type="match status" value="1"/>
</dbReference>
<evidence type="ECO:0000256" key="4">
    <source>
        <dbReference type="ARBA" id="ARBA00023026"/>
    </source>
</evidence>
<feature type="compositionally biased region" description="Gly residues" evidence="6">
    <location>
        <begin position="1194"/>
        <end position="1206"/>
    </location>
</feature>
<name>B6Q912_TALMQ</name>
<reference evidence="11" key="1">
    <citation type="journal article" date="2015" name="Genome Announc.">
        <title>Genome sequence of the AIDS-associated pathogen Penicillium marneffei (ATCC18224) and its near taxonomic relative Talaromyces stipitatus (ATCC10500).</title>
        <authorList>
            <person name="Nierman W.C."/>
            <person name="Fedorova-Abrams N.D."/>
            <person name="Andrianopoulos A."/>
        </authorList>
    </citation>
    <scope>NUCLEOTIDE SEQUENCE [LARGE SCALE GENOMIC DNA]</scope>
    <source>
        <strain evidence="11">ATCC 18224 / CBS 334.59 / QM 7333</strain>
    </source>
</reference>
<keyword evidence="5" id="KW-0326">Glycosidase</keyword>
<dbReference type="InterPro" id="IPR036861">
    <property type="entry name" value="Endochitinase-like_sf"/>
</dbReference>
<feature type="region of interest" description="Disordered" evidence="6">
    <location>
        <begin position="1184"/>
        <end position="1209"/>
    </location>
</feature>
<sequence length="1399" mass="148138">MLNLAYLSCCLRMKSFIGDSSWLALRLLLLHLITSPVLSQSTGLAIDYWQTSPCPQPCNIAGPDPSQWKYYHDANALQKCNDTTIFQMNLYNAVADPNTHVLYRACTASQAVTSSRSPLQRRQFLALNATAPTEVQAEIDVASWGTSSSSTYFPSISSSISQLTEYIHGNSKFSTSLFARSGDVCRRLLRDLFNIPTQGPLRREAAQLCQLSNSSTGSQTLGIVYDTSGNLSAVQSTLQTWHSASCMTRDSRNTNLGLILVNLIPGNAISVGPGSKHGAISTRSEIVERATCSYIQVQSGDSCWSLSQSCGISLDDFENYNGGSSMCNGLQPGQYVCCSSGSLPDFSPQPYSNGTCYTYNVQAGDTCAAVAASYQMQATVIENVNNNTWGWMGCNDLLIGMSICLSSGNPPYPANVANAVCGPQVNNTVFPSDYTEWPGLNPCPLNACCDIWGQCGITSEFCTPSLSDTGAPGTAAPGSNGCISNCGTDIVASSPPASFARMGYFESFNDQRSCLHMSPGEIPNHYTHVHFAFANITDDYTVSVDGAADMFQEFIATEGFDKIVSFGGWTFSTDPSTFPIFRQGVTSANRVVFATNVADFVQSNNLQGVNFDWEYPGPSIIPDIPSGSPEDGGNYLEFLKEVRAVLPGEYSISITAPASYYYLQNFPIYEMSKVVDFIVYMTYDLHGQWDFSNQWTDPGCPDGNCLRSQINLTETEQAFSMITKAGVPANMIMVGMPLYGRSFQMSAAGCYNEMCTYTGPESGAFPGACTNTAGYISNWEINQIMSGSQWSSTVEEYFTPVAGDILVYDWTQWVSWMKPTTYNERSAIAQALSFGGVCDWAIDLNASFADNGTEIGEGSGVVYIDPEIYHMPSPTIACLPPCTFVLPPWTLNSTTTIIVPATTIVVQDTWPSVSTDGNGVTTSYYVTNTTTTIITPPPITTDIINVWNVHWLDPTPTVIYPTSSIVGPPFPLTESPHTQTSTTLPGTTYIYSPGPYPSASSSTGPPGPPPSGYSSVSISVVSGSPSPTPTKGSSGIGGLCLINCDPDIAPPPGDFPCIGPGCAGGGHCIGPGCSAGDTGGGGGNDGDGEGSSTTTTTTTCATSSTVTDCAVACSVTNYNDASYASNCYTTACSTVVACQTAGTTTTTETTFAVCTATIPIVSWVPVSGAPMPYLGSDNIWSTPGATTTTTSTSTGGGGGGGGGGGSPTTTASIAWPTNTDINTGGAYCFTSDMGFTSFTQDQAQTVVKSFCGNNYVLDPSNTYGFVNELSGDPAVIVSASWAHDQSGCGTEESWSFAGSSLQYDLCLNAWSTDYFCENEYANAATSYDGGYVYNTGDGCILLKLYAELPQEGPMNGPIVANITTTTAGNNGTAWSSNSTLSHWSYSNDSSITNQAQLFG</sequence>
<keyword evidence="4" id="KW-0843">Virulence</keyword>
<dbReference type="STRING" id="441960.B6Q912"/>
<feature type="chain" id="PRO_5002845365" description="chitinase" evidence="7">
    <location>
        <begin position="40"/>
        <end position="1399"/>
    </location>
</feature>
<dbReference type="PROSITE" id="PS51910">
    <property type="entry name" value="GH18_2"/>
    <property type="match status" value="1"/>
</dbReference>
<feature type="domain" description="GH18" evidence="9">
    <location>
        <begin position="499"/>
        <end position="859"/>
    </location>
</feature>
<feature type="signal peptide" evidence="7">
    <location>
        <begin position="1"/>
        <end position="39"/>
    </location>
</feature>
<evidence type="ECO:0000256" key="6">
    <source>
        <dbReference type="SAM" id="MobiDB-lite"/>
    </source>
</evidence>
<feature type="compositionally biased region" description="Low complexity" evidence="6">
    <location>
        <begin position="990"/>
        <end position="1004"/>
    </location>
</feature>
<feature type="compositionally biased region" description="Polar residues" evidence="6">
    <location>
        <begin position="975"/>
        <end position="986"/>
    </location>
</feature>
<evidence type="ECO:0000256" key="3">
    <source>
        <dbReference type="ARBA" id="ARBA00022669"/>
    </source>
</evidence>
<dbReference type="Pfam" id="PF00704">
    <property type="entry name" value="Glyco_hydro_18"/>
    <property type="match status" value="1"/>
</dbReference>
<dbReference type="HOGENOM" id="CLU_002846_2_0_1"/>
<dbReference type="Gene3D" id="3.30.60.10">
    <property type="entry name" value="Endochitinase-like"/>
    <property type="match status" value="1"/>
</dbReference>
<dbReference type="SUPFAM" id="SSF57016">
    <property type="entry name" value="Plant lectins/antimicrobial peptides"/>
    <property type="match status" value="1"/>
</dbReference>
<feature type="domain" description="LysM" evidence="8">
    <location>
        <begin position="357"/>
        <end position="405"/>
    </location>
</feature>
<dbReference type="PANTHER" id="PTHR47700:SF2">
    <property type="entry name" value="CHITINASE"/>
    <property type="match status" value="1"/>
</dbReference>